<evidence type="ECO:0000313" key="2">
    <source>
        <dbReference type="Proteomes" id="UP000050852"/>
    </source>
</evidence>
<protein>
    <submittedName>
        <fullName evidence="1">Uncharacterized protein</fullName>
    </submittedName>
</protein>
<organism evidence="1 2">
    <name type="scientific">Pseudomonas paralactis</name>
    <dbReference type="NCBI Taxonomy" id="1615673"/>
    <lineage>
        <taxon>Bacteria</taxon>
        <taxon>Pseudomonadati</taxon>
        <taxon>Pseudomonadota</taxon>
        <taxon>Gammaproteobacteria</taxon>
        <taxon>Pseudomonadales</taxon>
        <taxon>Pseudomonadaceae</taxon>
        <taxon>Pseudomonas</taxon>
    </lineage>
</organism>
<dbReference type="Proteomes" id="UP000050852">
    <property type="component" value="Unassembled WGS sequence"/>
</dbReference>
<dbReference type="PATRIC" id="fig|1615673.3.peg.1860"/>
<dbReference type="EMBL" id="JYLN01000002">
    <property type="protein sequence ID" value="KRP73667.1"/>
    <property type="molecule type" value="Genomic_DNA"/>
</dbReference>
<accession>A0A0R3ATP2</accession>
<reference evidence="1 2" key="1">
    <citation type="submission" date="2015-02" db="EMBL/GenBank/DDBJ databases">
        <title>Two Pseudomonas sp. nov., isolated from raw milk.</title>
        <authorList>
            <person name="Wenning M."/>
            <person name="von Neubeck M."/>
            <person name="Huptas C."/>
            <person name="Scherer S."/>
        </authorList>
    </citation>
    <scope>NUCLEOTIDE SEQUENCE [LARGE SCALE GENOMIC DNA]</scope>
    <source>
        <strain evidence="1 2">DSM 29164</strain>
    </source>
</reference>
<name>A0A0R3ATP2_9PSED</name>
<gene>
    <name evidence="1" type="ORF">TX23_04380</name>
</gene>
<proteinExistence type="predicted"/>
<evidence type="ECO:0000313" key="1">
    <source>
        <dbReference type="EMBL" id="KRP73667.1"/>
    </source>
</evidence>
<sequence>MTAHTERRVDTTVSLAVALRLSHADTLKAIAQALPELPAETDKLTRAESMKVAELVSPERTLEVFKTLRVES</sequence>
<dbReference type="AlphaFoldDB" id="A0A0R3ATP2"/>
<dbReference type="RefSeq" id="WP_057701177.1">
    <property type="nucleotide sequence ID" value="NZ_JAUKOF010000012.1"/>
</dbReference>
<comment type="caution">
    <text evidence="1">The sequence shown here is derived from an EMBL/GenBank/DDBJ whole genome shotgun (WGS) entry which is preliminary data.</text>
</comment>